<proteinExistence type="predicted"/>
<gene>
    <name evidence="1" type="primary">thiD</name>
    <name evidence="1" type="ORF">PQR01_30730</name>
</gene>
<evidence type="ECO:0000313" key="2">
    <source>
        <dbReference type="Proteomes" id="UP001629235"/>
    </source>
</evidence>
<keyword evidence="1" id="KW-0418">Kinase</keyword>
<protein>
    <submittedName>
        <fullName evidence="1">Bifunctional hydroxymethylpyrimidine kinase/phosphomethylpyrimidine kinase</fullName>
        <ecNumber evidence="1">2.7.1.49</ecNumber>
        <ecNumber evidence="1">2.7.4.7</ecNumber>
    </submittedName>
</protein>
<dbReference type="Proteomes" id="UP001629235">
    <property type="component" value="Unassembled WGS sequence"/>
</dbReference>
<organism evidence="1 2">
    <name type="scientific">Paraburkholderia rhynchosiae</name>
    <dbReference type="NCBI Taxonomy" id="487049"/>
    <lineage>
        <taxon>Bacteria</taxon>
        <taxon>Pseudomonadati</taxon>
        <taxon>Pseudomonadota</taxon>
        <taxon>Betaproteobacteria</taxon>
        <taxon>Burkholderiales</taxon>
        <taxon>Burkholderiaceae</taxon>
        <taxon>Paraburkholderia</taxon>
    </lineage>
</organism>
<evidence type="ECO:0000313" key="1">
    <source>
        <dbReference type="EMBL" id="MFM0107714.1"/>
    </source>
</evidence>
<name>A0ACC7NK76_9BURK</name>
<reference evidence="1 2" key="1">
    <citation type="journal article" date="2024" name="Chem. Sci.">
        <title>Discovery of megapolipeptins by genome mining of a Burkholderiales bacteria collection.</title>
        <authorList>
            <person name="Paulo B.S."/>
            <person name="Recchia M.J.J."/>
            <person name="Lee S."/>
            <person name="Fergusson C.H."/>
            <person name="Romanowski S.B."/>
            <person name="Hernandez A."/>
            <person name="Krull N."/>
            <person name="Liu D.Y."/>
            <person name="Cavanagh H."/>
            <person name="Bos A."/>
            <person name="Gray C.A."/>
            <person name="Murphy B.T."/>
            <person name="Linington R.G."/>
            <person name="Eustaquio A.S."/>
        </authorList>
    </citation>
    <scope>NUCLEOTIDE SEQUENCE [LARGE SCALE GENOMIC DNA]</scope>
    <source>
        <strain evidence="1 2">RL18-126-BIB-B</strain>
    </source>
</reference>
<comment type="caution">
    <text evidence="1">The sequence shown here is derived from an EMBL/GenBank/DDBJ whole genome shotgun (WGS) entry which is preliminary data.</text>
</comment>
<dbReference type="EMBL" id="JAQQDW010000088">
    <property type="protein sequence ID" value="MFM0107714.1"/>
    <property type="molecule type" value="Genomic_DNA"/>
</dbReference>
<dbReference type="EC" id="2.7.1.49" evidence="1"/>
<sequence>MTQPIPNVLTIAGSDSGGGAGIQADLKTFSALGAYGASVITALTAQNTRGVTAIHAPDPDFITAQLDAVFDDIRIDAVKIGMLANAPIARAVADALRRHKPRHIVLDTVMISKSNHALLLPDAVTAVRDELLPLADVLTPNLPEAAALLGVRPAADEAGMVEQGEALRALGARAVLMKGGHLSAADSPDWLMQDSGALRLGGPRVPVKNTHGTGCTLSSAIAALIPQRGDLASAVADAKLYLTGALKASDRLDVGGGVGPVHHFYRWW</sequence>
<keyword evidence="1" id="KW-0808">Transferase</keyword>
<keyword evidence="2" id="KW-1185">Reference proteome</keyword>
<accession>A0ACC7NK76</accession>
<dbReference type="EC" id="2.7.4.7" evidence="1"/>